<protein>
    <submittedName>
        <fullName evidence="14">CG32669_2 protein</fullName>
    </submittedName>
    <submittedName>
        <fullName evidence="13">CG32669_4 protein</fullName>
    </submittedName>
    <submittedName>
        <fullName evidence="16">Sodium-dependent multivitamin transporter</fullName>
    </submittedName>
</protein>
<keyword evidence="9 12" id="KW-0472">Membrane</keyword>
<evidence type="ECO:0000313" key="15">
    <source>
        <dbReference type="Proteomes" id="UP000694866"/>
    </source>
</evidence>
<feature type="transmembrane region" description="Helical" evidence="12">
    <location>
        <begin position="124"/>
        <end position="148"/>
    </location>
</feature>
<evidence type="ECO:0000256" key="9">
    <source>
        <dbReference type="ARBA" id="ARBA00023136"/>
    </source>
</evidence>
<keyword evidence="4" id="KW-1003">Cell membrane</keyword>
<feature type="transmembrane region" description="Helical" evidence="12">
    <location>
        <begin position="408"/>
        <end position="429"/>
    </location>
</feature>
<keyword evidence="10" id="KW-0739">Sodium transport</keyword>
<feature type="transmembrane region" description="Helical" evidence="12">
    <location>
        <begin position="6"/>
        <end position="27"/>
    </location>
</feature>
<keyword evidence="5 12" id="KW-0812">Transmembrane</keyword>
<feature type="transmembrane region" description="Helical" evidence="12">
    <location>
        <begin position="441"/>
        <end position="457"/>
    </location>
</feature>
<dbReference type="GO" id="GO:0006814">
    <property type="term" value="P:sodium ion transport"/>
    <property type="evidence" value="ECO:0007669"/>
    <property type="project" value="UniProtKB-KW"/>
</dbReference>
<reference evidence="16" key="2">
    <citation type="submission" date="2025-04" db="UniProtKB">
        <authorList>
            <consortium name="RefSeq"/>
        </authorList>
    </citation>
    <scope>IDENTIFICATION</scope>
    <source>
        <strain evidence="16">USDA-PBARC FA_bdor</strain>
        <tissue evidence="16">Whole organism</tissue>
    </source>
</reference>
<evidence type="ECO:0000256" key="4">
    <source>
        <dbReference type="ARBA" id="ARBA00022475"/>
    </source>
</evidence>
<evidence type="ECO:0000256" key="2">
    <source>
        <dbReference type="ARBA" id="ARBA00006434"/>
    </source>
</evidence>
<evidence type="ECO:0000256" key="3">
    <source>
        <dbReference type="ARBA" id="ARBA00022448"/>
    </source>
</evidence>
<organism evidence="14">
    <name type="scientific">Fopius arisanus</name>
    <dbReference type="NCBI Taxonomy" id="64838"/>
    <lineage>
        <taxon>Eukaryota</taxon>
        <taxon>Metazoa</taxon>
        <taxon>Ecdysozoa</taxon>
        <taxon>Arthropoda</taxon>
        <taxon>Hexapoda</taxon>
        <taxon>Insecta</taxon>
        <taxon>Pterygota</taxon>
        <taxon>Neoptera</taxon>
        <taxon>Endopterygota</taxon>
        <taxon>Hymenoptera</taxon>
        <taxon>Apocrita</taxon>
        <taxon>Ichneumonoidea</taxon>
        <taxon>Braconidae</taxon>
        <taxon>Opiinae</taxon>
        <taxon>Fopius</taxon>
    </lineage>
</organism>
<evidence type="ECO:0000256" key="5">
    <source>
        <dbReference type="ARBA" id="ARBA00022692"/>
    </source>
</evidence>
<dbReference type="GeneID" id="105270529"/>
<feature type="transmembrane region" description="Helical" evidence="12">
    <location>
        <begin position="501"/>
        <end position="522"/>
    </location>
</feature>
<dbReference type="PROSITE" id="PS50283">
    <property type="entry name" value="NA_SOLUT_SYMP_3"/>
    <property type="match status" value="1"/>
</dbReference>
<accession>A0A0C9QDN0</accession>
<gene>
    <name evidence="14" type="primary">CG32669_2</name>
    <name evidence="13" type="synonym">CG32669_4</name>
    <name evidence="16" type="synonym">LOC105270529</name>
    <name evidence="13" type="ORF">g.28796</name>
    <name evidence="14" type="ORF">g.28798</name>
</gene>
<dbReference type="InterPro" id="IPR051163">
    <property type="entry name" value="Sodium:Solute_Symporter_SSF"/>
</dbReference>
<dbReference type="GO" id="GO:0015293">
    <property type="term" value="F:symporter activity"/>
    <property type="evidence" value="ECO:0007669"/>
    <property type="project" value="TreeGrafter"/>
</dbReference>
<feature type="transmembrane region" description="Helical" evidence="12">
    <location>
        <begin position="154"/>
        <end position="173"/>
    </location>
</feature>
<feature type="transmembrane region" description="Helical" evidence="12">
    <location>
        <begin position="80"/>
        <end position="103"/>
    </location>
</feature>
<feature type="transmembrane region" description="Helical" evidence="12">
    <location>
        <begin position="185"/>
        <end position="204"/>
    </location>
</feature>
<dbReference type="CDD" id="cd11492">
    <property type="entry name" value="SLC5sbd_NIS-SMVT"/>
    <property type="match status" value="1"/>
</dbReference>
<dbReference type="InterPro" id="IPR001734">
    <property type="entry name" value="Na/solute_symporter"/>
</dbReference>
<name>A0A0C9QDN0_9HYME</name>
<proteinExistence type="inferred from homology"/>
<keyword evidence="3" id="KW-0813">Transport</keyword>
<dbReference type="KEGG" id="fas:105270529"/>
<dbReference type="Pfam" id="PF00474">
    <property type="entry name" value="SSF"/>
    <property type="match status" value="1"/>
</dbReference>
<evidence type="ECO:0000256" key="6">
    <source>
        <dbReference type="ARBA" id="ARBA00022989"/>
    </source>
</evidence>
<evidence type="ECO:0000313" key="13">
    <source>
        <dbReference type="EMBL" id="JAG71185.1"/>
    </source>
</evidence>
<reference evidence="14" key="1">
    <citation type="submission" date="2015-01" db="EMBL/GenBank/DDBJ databases">
        <title>Transcriptome Assembly of Fopius arisanus.</title>
        <authorList>
            <person name="Geib S."/>
        </authorList>
    </citation>
    <scope>NUCLEOTIDE SEQUENCE</scope>
</reference>
<feature type="transmembrane region" description="Helical" evidence="12">
    <location>
        <begin position="48"/>
        <end position="68"/>
    </location>
</feature>
<dbReference type="RefSeq" id="XP_011309839.1">
    <property type="nucleotide sequence ID" value="XM_011311537.1"/>
</dbReference>
<evidence type="ECO:0000256" key="12">
    <source>
        <dbReference type="SAM" id="Phobius"/>
    </source>
</evidence>
<dbReference type="Gene3D" id="1.20.1730.10">
    <property type="entry name" value="Sodium/glucose cotransporter"/>
    <property type="match status" value="1"/>
</dbReference>
<feature type="transmembrane region" description="Helical" evidence="12">
    <location>
        <begin position="381"/>
        <end position="402"/>
    </location>
</feature>
<evidence type="ECO:0000256" key="8">
    <source>
        <dbReference type="ARBA" id="ARBA00023065"/>
    </source>
</evidence>
<keyword evidence="15" id="KW-1185">Reference proteome</keyword>
<dbReference type="GO" id="GO:0005886">
    <property type="term" value="C:plasma membrane"/>
    <property type="evidence" value="ECO:0007669"/>
    <property type="project" value="UniProtKB-SubCell"/>
</dbReference>
<dbReference type="PANTHER" id="PTHR42985">
    <property type="entry name" value="SODIUM-COUPLED MONOCARBOXYLATE TRANSPORTER"/>
    <property type="match status" value="1"/>
</dbReference>
<evidence type="ECO:0000256" key="11">
    <source>
        <dbReference type="RuleBase" id="RU362091"/>
    </source>
</evidence>
<dbReference type="EMBL" id="GBYB01001418">
    <property type="protein sequence ID" value="JAG71185.1"/>
    <property type="molecule type" value="Transcribed_RNA"/>
</dbReference>
<keyword evidence="6 12" id="KW-1133">Transmembrane helix</keyword>
<evidence type="ECO:0000256" key="7">
    <source>
        <dbReference type="ARBA" id="ARBA00023053"/>
    </source>
</evidence>
<dbReference type="EMBL" id="GBYB01001419">
    <property type="protein sequence ID" value="JAG71186.1"/>
    <property type="molecule type" value="Transcribed_RNA"/>
</dbReference>
<dbReference type="NCBIfam" id="TIGR00813">
    <property type="entry name" value="sss"/>
    <property type="match status" value="1"/>
</dbReference>
<feature type="transmembrane region" description="Helical" evidence="12">
    <location>
        <begin position="236"/>
        <end position="254"/>
    </location>
</feature>
<sequence>MYDTLVWIDYVIIAGTLAISSGIGLYYRFTGGRQKTTEEFFVANRDMGVTTIAIGLMVSLLSAVSLLGVSSEIYVHGTHYLVIVLGYAIATPVIAYYYLPVFFNLGDTSAFQYLEKRFGVKTRLVTSTIFLLQFLLYTGVVLYAPALALEATTGLSTTISVFIIGIVCTFYSTIGGIKAVLITDVFQGALMIASVVIVIVTAAVEAGGIDKIWHIATEGKRIDFYSTSIDPTIRHTWWNLIIGGFFIYLSLYGVNQIQVQRMLTIRSLKRAQAAVWLSLPITIILVCCIGFSGLALYSKYNKCDPKTAGVIASNDQLMPHYIMENLSKYPGIPGLFIAGIFSAGLSTVSAVQNSAAAIILEDYVKPFLKSRQRTFSEDQSAYMSKFLALVMGIICLGVALLAEHLGNLLQAALTIFGVVGGPLLGIYTLGMFIERIEERSAITGLIASTILSLWIGFGEPKPEIPKLDVDVSGCNVTRTYNLNNKEIINDDDIFYLYRISYMWYCAFGFISCIIIGLLASLINSCASNEKKIPNPDFFTPFVAARIRKRQAM</sequence>
<dbReference type="PANTHER" id="PTHR42985:SF40">
    <property type="entry name" value="LD47995P-RELATED"/>
    <property type="match status" value="1"/>
</dbReference>
<feature type="transmembrane region" description="Helical" evidence="12">
    <location>
        <begin position="275"/>
        <end position="297"/>
    </location>
</feature>
<feature type="transmembrane region" description="Helical" evidence="12">
    <location>
        <begin position="335"/>
        <end position="360"/>
    </location>
</feature>
<evidence type="ECO:0000313" key="14">
    <source>
        <dbReference type="EMBL" id="JAG71186.1"/>
    </source>
</evidence>
<dbReference type="InterPro" id="IPR038377">
    <property type="entry name" value="Na/Glc_symporter_sf"/>
</dbReference>
<evidence type="ECO:0000313" key="16">
    <source>
        <dbReference type="RefSeq" id="XP_011309839.1"/>
    </source>
</evidence>
<evidence type="ECO:0000256" key="1">
    <source>
        <dbReference type="ARBA" id="ARBA00004651"/>
    </source>
</evidence>
<dbReference type="OrthoDB" id="5957665at2759"/>
<dbReference type="Proteomes" id="UP000694866">
    <property type="component" value="Unplaced"/>
</dbReference>
<keyword evidence="8" id="KW-0406">Ion transport</keyword>
<dbReference type="AlphaFoldDB" id="A0A0C9QDN0"/>
<accession>A0A9R1U622</accession>
<keyword evidence="7" id="KW-0915">Sodium</keyword>
<comment type="similarity">
    <text evidence="2 11">Belongs to the sodium:solute symporter (SSF) (TC 2.A.21) family.</text>
</comment>
<evidence type="ECO:0000256" key="10">
    <source>
        <dbReference type="ARBA" id="ARBA00023201"/>
    </source>
</evidence>
<comment type="subcellular location">
    <subcellularLocation>
        <location evidence="1">Cell membrane</location>
        <topology evidence="1">Multi-pass membrane protein</topology>
    </subcellularLocation>
</comment>